<dbReference type="InterPro" id="IPR050482">
    <property type="entry name" value="Sensor_HK_TwoCompSys"/>
</dbReference>
<keyword evidence="6 11" id="KW-0418">Kinase</keyword>
<proteinExistence type="predicted"/>
<keyword evidence="3" id="KW-0597">Phosphoprotein</keyword>
<evidence type="ECO:0000256" key="9">
    <source>
        <dbReference type="SAM" id="Phobius"/>
    </source>
</evidence>
<accession>A0A846RMU8</accession>
<dbReference type="RefSeq" id="WP_167991215.1">
    <property type="nucleotide sequence ID" value="NZ_JAATJL010000001.1"/>
</dbReference>
<evidence type="ECO:0000313" key="11">
    <source>
        <dbReference type="EMBL" id="NJC21457.1"/>
    </source>
</evidence>
<sequence>MRESLIRRLAPQELRHDIRIAALTFAVALALIALGLTGLWGGTGFASLASDVDRWWHIAPVLIASVAVVFKRAAPVPALLVGAGMFGWDLALGGSVAMLLPLFDLLYSAALYSGARTRRVLWGVGSVLVIVPTAVQLVDSGNLQWTVLTALQQAALFLSPLWWANDVRRKSELAETAAARADAVERLAEADRQRAVRAERDALARDLHDVVASHLSAIALHSGGALATPAEEGKDRAALTLVRRSALESMEDMRAMISLLRAPSGSLEDANDDGASSLPRLSGLDALVQTARFNGSAVVVRDERSDPRLPDAVDLAGYRIVQEALTNAVKHAPGCDVSVTVRDGEGSVVVEVSNLLGPGTLSAVPGMGMGLSTMEERARAVGGSLSVQAEGGWWTVRVLLPISGLSRVGLDRSVGVGL</sequence>
<evidence type="ECO:0000256" key="2">
    <source>
        <dbReference type="ARBA" id="ARBA00012438"/>
    </source>
</evidence>
<feature type="transmembrane region" description="Helical" evidence="9">
    <location>
        <begin position="20"/>
        <end position="42"/>
    </location>
</feature>
<keyword evidence="9" id="KW-0812">Transmembrane</keyword>
<dbReference type="CDD" id="cd16917">
    <property type="entry name" value="HATPase_UhpB-NarQ-NarX-like"/>
    <property type="match status" value="1"/>
</dbReference>
<keyword evidence="8" id="KW-0902">Two-component regulatory system</keyword>
<keyword evidence="5" id="KW-0547">Nucleotide-binding</keyword>
<dbReference type="InterPro" id="IPR036890">
    <property type="entry name" value="HATPase_C_sf"/>
</dbReference>
<dbReference type="Gene3D" id="1.20.5.1930">
    <property type="match status" value="1"/>
</dbReference>
<keyword evidence="9" id="KW-0472">Membrane</keyword>
<dbReference type="InterPro" id="IPR011712">
    <property type="entry name" value="Sig_transdc_His_kin_sub3_dim/P"/>
</dbReference>
<gene>
    <name evidence="11" type="ORF">BJ994_000533</name>
</gene>
<dbReference type="Proteomes" id="UP000547458">
    <property type="component" value="Unassembled WGS sequence"/>
</dbReference>
<evidence type="ECO:0000256" key="4">
    <source>
        <dbReference type="ARBA" id="ARBA00022679"/>
    </source>
</evidence>
<dbReference type="Pfam" id="PF07730">
    <property type="entry name" value="HisKA_3"/>
    <property type="match status" value="1"/>
</dbReference>
<evidence type="ECO:0000256" key="6">
    <source>
        <dbReference type="ARBA" id="ARBA00022777"/>
    </source>
</evidence>
<keyword evidence="9" id="KW-1133">Transmembrane helix</keyword>
<dbReference type="PANTHER" id="PTHR24421">
    <property type="entry name" value="NITRATE/NITRITE SENSOR PROTEIN NARX-RELATED"/>
    <property type="match status" value="1"/>
</dbReference>
<evidence type="ECO:0000256" key="5">
    <source>
        <dbReference type="ARBA" id="ARBA00022741"/>
    </source>
</evidence>
<evidence type="ECO:0000256" key="1">
    <source>
        <dbReference type="ARBA" id="ARBA00000085"/>
    </source>
</evidence>
<keyword evidence="4" id="KW-0808">Transferase</keyword>
<evidence type="ECO:0000313" key="12">
    <source>
        <dbReference type="Proteomes" id="UP000547458"/>
    </source>
</evidence>
<dbReference type="GO" id="GO:0046983">
    <property type="term" value="F:protein dimerization activity"/>
    <property type="evidence" value="ECO:0007669"/>
    <property type="project" value="InterPro"/>
</dbReference>
<evidence type="ECO:0000256" key="7">
    <source>
        <dbReference type="ARBA" id="ARBA00022840"/>
    </source>
</evidence>
<feature type="domain" description="Histidine kinase/HSP90-like ATPase" evidence="10">
    <location>
        <begin position="312"/>
        <end position="404"/>
    </location>
</feature>
<dbReference type="PANTHER" id="PTHR24421:SF10">
    <property type="entry name" value="NITRATE_NITRITE SENSOR PROTEIN NARQ"/>
    <property type="match status" value="1"/>
</dbReference>
<protein>
    <recommendedName>
        <fullName evidence="2">histidine kinase</fullName>
        <ecNumber evidence="2">2.7.13.3</ecNumber>
    </recommendedName>
</protein>
<comment type="caution">
    <text evidence="11">The sequence shown here is derived from an EMBL/GenBank/DDBJ whole genome shotgun (WGS) entry which is preliminary data.</text>
</comment>
<keyword evidence="7" id="KW-0067">ATP-binding</keyword>
<evidence type="ECO:0000256" key="3">
    <source>
        <dbReference type="ARBA" id="ARBA00022553"/>
    </source>
</evidence>
<feature type="transmembrane region" description="Helical" evidence="9">
    <location>
        <begin position="120"/>
        <end position="138"/>
    </location>
</feature>
<dbReference type="GO" id="GO:0000155">
    <property type="term" value="F:phosphorelay sensor kinase activity"/>
    <property type="evidence" value="ECO:0007669"/>
    <property type="project" value="InterPro"/>
</dbReference>
<dbReference type="AlphaFoldDB" id="A0A846RMU8"/>
<dbReference type="GO" id="GO:0016020">
    <property type="term" value="C:membrane"/>
    <property type="evidence" value="ECO:0007669"/>
    <property type="project" value="InterPro"/>
</dbReference>
<evidence type="ECO:0000256" key="8">
    <source>
        <dbReference type="ARBA" id="ARBA00023012"/>
    </source>
</evidence>
<dbReference type="InterPro" id="IPR003594">
    <property type="entry name" value="HATPase_dom"/>
</dbReference>
<dbReference type="SMART" id="SM00387">
    <property type="entry name" value="HATPase_c"/>
    <property type="match status" value="1"/>
</dbReference>
<dbReference type="EMBL" id="JAATJL010000001">
    <property type="protein sequence ID" value="NJC21457.1"/>
    <property type="molecule type" value="Genomic_DNA"/>
</dbReference>
<name>A0A846RMU8_9MICC</name>
<keyword evidence="12" id="KW-1185">Reference proteome</keyword>
<dbReference type="Gene3D" id="3.30.565.10">
    <property type="entry name" value="Histidine kinase-like ATPase, C-terminal domain"/>
    <property type="match status" value="1"/>
</dbReference>
<evidence type="ECO:0000259" key="10">
    <source>
        <dbReference type="SMART" id="SM00387"/>
    </source>
</evidence>
<dbReference type="EC" id="2.7.13.3" evidence="2"/>
<dbReference type="GO" id="GO:0005524">
    <property type="term" value="F:ATP binding"/>
    <property type="evidence" value="ECO:0007669"/>
    <property type="project" value="UniProtKB-KW"/>
</dbReference>
<organism evidence="11 12">
    <name type="scientific">Arthrobacter pigmenti</name>
    <dbReference type="NCBI Taxonomy" id="271432"/>
    <lineage>
        <taxon>Bacteria</taxon>
        <taxon>Bacillati</taxon>
        <taxon>Actinomycetota</taxon>
        <taxon>Actinomycetes</taxon>
        <taxon>Micrococcales</taxon>
        <taxon>Micrococcaceae</taxon>
        <taxon>Arthrobacter</taxon>
    </lineage>
</organism>
<dbReference type="SUPFAM" id="SSF55874">
    <property type="entry name" value="ATPase domain of HSP90 chaperone/DNA topoisomerase II/histidine kinase"/>
    <property type="match status" value="1"/>
</dbReference>
<reference evidence="11 12" key="1">
    <citation type="submission" date="2020-03" db="EMBL/GenBank/DDBJ databases">
        <title>Sequencing the genomes of 1000 actinobacteria strains.</title>
        <authorList>
            <person name="Klenk H.-P."/>
        </authorList>
    </citation>
    <scope>NUCLEOTIDE SEQUENCE [LARGE SCALE GENOMIC DNA]</scope>
    <source>
        <strain evidence="11 12">DSM 16403</strain>
    </source>
</reference>
<dbReference type="Pfam" id="PF02518">
    <property type="entry name" value="HATPase_c"/>
    <property type="match status" value="1"/>
</dbReference>
<comment type="catalytic activity">
    <reaction evidence="1">
        <text>ATP + protein L-histidine = ADP + protein N-phospho-L-histidine.</text>
        <dbReference type="EC" id="2.7.13.3"/>
    </reaction>
</comment>